<proteinExistence type="predicted"/>
<evidence type="ECO:0000313" key="2">
    <source>
        <dbReference type="EMBL" id="EFX72557.1"/>
    </source>
</evidence>
<reference evidence="2 3" key="1">
    <citation type="journal article" date="2011" name="Science">
        <title>The ecoresponsive genome of Daphnia pulex.</title>
        <authorList>
            <person name="Colbourne J.K."/>
            <person name="Pfrender M.E."/>
            <person name="Gilbert D."/>
            <person name="Thomas W.K."/>
            <person name="Tucker A."/>
            <person name="Oakley T.H."/>
            <person name="Tokishita S."/>
            <person name="Aerts A."/>
            <person name="Arnold G.J."/>
            <person name="Basu M.K."/>
            <person name="Bauer D.J."/>
            <person name="Caceres C.E."/>
            <person name="Carmel L."/>
            <person name="Casola C."/>
            <person name="Choi J.H."/>
            <person name="Detter J.C."/>
            <person name="Dong Q."/>
            <person name="Dusheyko S."/>
            <person name="Eads B.D."/>
            <person name="Frohlich T."/>
            <person name="Geiler-Samerotte K.A."/>
            <person name="Gerlach D."/>
            <person name="Hatcher P."/>
            <person name="Jogdeo S."/>
            <person name="Krijgsveld J."/>
            <person name="Kriventseva E.V."/>
            <person name="Kultz D."/>
            <person name="Laforsch C."/>
            <person name="Lindquist E."/>
            <person name="Lopez J."/>
            <person name="Manak J.R."/>
            <person name="Muller J."/>
            <person name="Pangilinan J."/>
            <person name="Patwardhan R.P."/>
            <person name="Pitluck S."/>
            <person name="Pritham E.J."/>
            <person name="Rechtsteiner A."/>
            <person name="Rho M."/>
            <person name="Rogozin I.B."/>
            <person name="Sakarya O."/>
            <person name="Salamov A."/>
            <person name="Schaack S."/>
            <person name="Shapiro H."/>
            <person name="Shiga Y."/>
            <person name="Skalitzky C."/>
            <person name="Smith Z."/>
            <person name="Souvorov A."/>
            <person name="Sung W."/>
            <person name="Tang Z."/>
            <person name="Tsuchiya D."/>
            <person name="Tu H."/>
            <person name="Vos H."/>
            <person name="Wang M."/>
            <person name="Wolf Y.I."/>
            <person name="Yamagata H."/>
            <person name="Yamada T."/>
            <person name="Ye Y."/>
            <person name="Shaw J.R."/>
            <person name="Andrews J."/>
            <person name="Crease T.J."/>
            <person name="Tang H."/>
            <person name="Lucas S.M."/>
            <person name="Robertson H.M."/>
            <person name="Bork P."/>
            <person name="Koonin E.V."/>
            <person name="Zdobnov E.M."/>
            <person name="Grigoriev I.V."/>
            <person name="Lynch M."/>
            <person name="Boore J.L."/>
        </authorList>
    </citation>
    <scope>NUCLEOTIDE SEQUENCE [LARGE SCALE GENOMIC DNA]</scope>
</reference>
<evidence type="ECO:0000313" key="3">
    <source>
        <dbReference type="Proteomes" id="UP000000305"/>
    </source>
</evidence>
<feature type="region of interest" description="Disordered" evidence="1">
    <location>
        <begin position="253"/>
        <end position="297"/>
    </location>
</feature>
<dbReference type="EMBL" id="GL732598">
    <property type="protein sequence ID" value="EFX72557.1"/>
    <property type="molecule type" value="Genomic_DNA"/>
</dbReference>
<dbReference type="PhylomeDB" id="E9H6S2"/>
<dbReference type="HOGENOM" id="CLU_937706_0_0_1"/>
<gene>
    <name evidence="2" type="ORF">DAPPUDRAFT_326115</name>
</gene>
<keyword evidence="3" id="KW-1185">Reference proteome</keyword>
<protein>
    <submittedName>
        <fullName evidence="2">Uncharacterized protein</fullName>
    </submittedName>
</protein>
<feature type="compositionally biased region" description="Basic residues" evidence="1">
    <location>
        <begin position="264"/>
        <end position="284"/>
    </location>
</feature>
<organism evidence="2 3">
    <name type="scientific">Daphnia pulex</name>
    <name type="common">Water flea</name>
    <dbReference type="NCBI Taxonomy" id="6669"/>
    <lineage>
        <taxon>Eukaryota</taxon>
        <taxon>Metazoa</taxon>
        <taxon>Ecdysozoa</taxon>
        <taxon>Arthropoda</taxon>
        <taxon>Crustacea</taxon>
        <taxon>Branchiopoda</taxon>
        <taxon>Diplostraca</taxon>
        <taxon>Cladocera</taxon>
        <taxon>Anomopoda</taxon>
        <taxon>Daphniidae</taxon>
        <taxon>Daphnia</taxon>
    </lineage>
</organism>
<dbReference type="Proteomes" id="UP000000305">
    <property type="component" value="Unassembled WGS sequence"/>
</dbReference>
<dbReference type="KEGG" id="dpx:DAPPUDRAFT_326115"/>
<name>E9H6S2_DAPPU</name>
<dbReference type="AlphaFoldDB" id="E9H6S2"/>
<dbReference type="InParanoid" id="E9H6S2"/>
<feature type="region of interest" description="Disordered" evidence="1">
    <location>
        <begin position="1"/>
        <end position="45"/>
    </location>
</feature>
<sequence>MSFKSCFPSTPKPLPGTKKAYPNIESRAVPNSVRRLSKVEPRDNDQSLSLSKFSTLLTPRCPLPSKIPVRKQEGTFSTKVKPAPKEQADNNVIFFHWCENSSKIPVRVKSLHRTDSRPRNAIKEVTNSGNLPAVPRNKPICSGDAMASTFQKRVLVNGKSNIPVRLTQNSPAGGKTSENHHLKKSDGLSCGMKCNCVILPAGMPINHETKPAIPQAKTYTGAVRRITSNLETIPEEAEEDLVGLTTELAQDLRSSFPDETKPPLTRKQKVNQRTNRRKKEKKRRDAAQRLLSSTEEE</sequence>
<evidence type="ECO:0000256" key="1">
    <source>
        <dbReference type="SAM" id="MobiDB-lite"/>
    </source>
</evidence>
<accession>E9H6S2</accession>